<dbReference type="Proteomes" id="UP000321085">
    <property type="component" value="Unassembled WGS sequence"/>
</dbReference>
<dbReference type="Gene3D" id="6.10.340.10">
    <property type="match status" value="1"/>
</dbReference>
<name>A0A512BR26_9HYPH</name>
<evidence type="ECO:0000313" key="4">
    <source>
        <dbReference type="Proteomes" id="UP000321085"/>
    </source>
</evidence>
<evidence type="ECO:0000256" key="1">
    <source>
        <dbReference type="SAM" id="Phobius"/>
    </source>
</evidence>
<dbReference type="PROSITE" id="PS50125">
    <property type="entry name" value="GUANYLATE_CYCLASE_2"/>
    <property type="match status" value="1"/>
</dbReference>
<gene>
    <name evidence="3" type="ORF">MAE02_20670</name>
</gene>
<dbReference type="PANTHER" id="PTHR43081:SF1">
    <property type="entry name" value="ADENYLATE CYCLASE, TERMINAL-DIFFERENTIATION SPECIFIC"/>
    <property type="match status" value="1"/>
</dbReference>
<dbReference type="EMBL" id="BJYU01000022">
    <property type="protein sequence ID" value="GEO14371.1"/>
    <property type="molecule type" value="Genomic_DNA"/>
</dbReference>
<dbReference type="InterPro" id="IPR001054">
    <property type="entry name" value="A/G_cyclase"/>
</dbReference>
<dbReference type="PANTHER" id="PTHR43081">
    <property type="entry name" value="ADENYLATE CYCLASE, TERMINAL-DIFFERENTIATION SPECIFIC-RELATED"/>
    <property type="match status" value="1"/>
</dbReference>
<dbReference type="SUPFAM" id="SSF55073">
    <property type="entry name" value="Nucleotide cyclase"/>
    <property type="match status" value="1"/>
</dbReference>
<dbReference type="InterPro" id="IPR050697">
    <property type="entry name" value="Adenylyl/Guanylyl_Cyclase_3/4"/>
</dbReference>
<dbReference type="Gene3D" id="3.30.70.1230">
    <property type="entry name" value="Nucleotide cyclase"/>
    <property type="match status" value="1"/>
</dbReference>
<reference evidence="3 4" key="1">
    <citation type="submission" date="2019-07" db="EMBL/GenBank/DDBJ databases">
        <title>Whole genome shotgun sequence of Microvirga aerophila NBRC 106136.</title>
        <authorList>
            <person name="Hosoyama A."/>
            <person name="Uohara A."/>
            <person name="Ohji S."/>
            <person name="Ichikawa N."/>
        </authorList>
    </citation>
    <scope>NUCLEOTIDE SEQUENCE [LARGE SCALE GENOMIC DNA]</scope>
    <source>
        <strain evidence="3 4">NBRC 106136</strain>
    </source>
</reference>
<dbReference type="GO" id="GO:0006171">
    <property type="term" value="P:cAMP biosynthetic process"/>
    <property type="evidence" value="ECO:0007669"/>
    <property type="project" value="TreeGrafter"/>
</dbReference>
<sequence length="705" mass="77606">MQRVTQKSIGWSLQAVVALVFTLIVLAISAALIGFNHQQLTTLTLRDAEGDFQRIAGNVRNELAGSLRIAGSVLDTATLTIDPELPPEQLATTLTLVLKDLEKVLPAAMGIFVGRPDGTHVVTQLIDDAKPPEISTDLKDGVYAFMIVEPSPDGQMVRWIVADQDGREVRRIAPQPTAFDPRKRPWYGFGLASPGTVLTPPYRFGNVPEAGITLAREARQKPGVVFGVDMTLASLDQFLDRLRFPPELELLVFDASGALIAHPHGNSYRMIRQADQENRLLTVDDLKSPLLSGMYKVFQEAPGQQERNASFTVNGERYFGRTEKVGDGFDNLFISLAVPYDTMMGPAEQIRLSLLVISGGSVIFALLIVLLASRHLALPLRRATGDIRRIMKFEFGQTQPAQSHVIEVQELSRAIDTLELALRNFMRYVPAALVRRIIGRTFSSELGGKRQPVTLLFTDVAGFTTMAEGLDPEQVMSKTSRYFSEVGAELVRSGATIDKYIGDSIMAFWNAPEEREDHVALACLGALRASRRLDHLNAEFITEGGAPMPTRFGLHTGEAVVGNVGSVDRINYTALGHTVNMASRLEKLNKRYGTAILVSEAVREATKDQYVFRYVDKTVPDGAHQPIAVYELLGALDPDEPELKAPADRLETLPAWEQARSSYDSGDWRGACSKLDELAAIAPGDRLFQVYLQRCHANLQPSQAE</sequence>
<proteinExistence type="predicted"/>
<dbReference type="AlphaFoldDB" id="A0A512BR26"/>
<dbReference type="GO" id="GO:0004016">
    <property type="term" value="F:adenylate cyclase activity"/>
    <property type="evidence" value="ECO:0007669"/>
    <property type="project" value="UniProtKB-ARBA"/>
</dbReference>
<dbReference type="SMART" id="SM00044">
    <property type="entry name" value="CYCc"/>
    <property type="match status" value="1"/>
</dbReference>
<keyword evidence="1" id="KW-0812">Transmembrane</keyword>
<dbReference type="InterPro" id="IPR029787">
    <property type="entry name" value="Nucleotide_cyclase"/>
</dbReference>
<dbReference type="OrthoDB" id="9789782at2"/>
<organism evidence="3 4">
    <name type="scientific">Microvirga aerophila</name>
    <dbReference type="NCBI Taxonomy" id="670291"/>
    <lineage>
        <taxon>Bacteria</taxon>
        <taxon>Pseudomonadati</taxon>
        <taxon>Pseudomonadota</taxon>
        <taxon>Alphaproteobacteria</taxon>
        <taxon>Hyphomicrobiales</taxon>
        <taxon>Methylobacteriaceae</taxon>
        <taxon>Microvirga</taxon>
    </lineage>
</organism>
<comment type="caution">
    <text evidence="3">The sequence shown here is derived from an EMBL/GenBank/DDBJ whole genome shotgun (WGS) entry which is preliminary data.</text>
</comment>
<feature type="domain" description="Guanylate cyclase" evidence="2">
    <location>
        <begin position="454"/>
        <end position="586"/>
    </location>
</feature>
<dbReference type="RefSeq" id="WP_114184729.1">
    <property type="nucleotide sequence ID" value="NZ_BJYU01000022.1"/>
</dbReference>
<protein>
    <submittedName>
        <fullName evidence="3">Adenylate/guanylate cyclase domain-containing protein</fullName>
    </submittedName>
</protein>
<evidence type="ECO:0000313" key="3">
    <source>
        <dbReference type="EMBL" id="GEO14371.1"/>
    </source>
</evidence>
<feature type="transmembrane region" description="Helical" evidence="1">
    <location>
        <begin position="12"/>
        <end position="35"/>
    </location>
</feature>
<dbReference type="GO" id="GO:0035556">
    <property type="term" value="P:intracellular signal transduction"/>
    <property type="evidence" value="ECO:0007669"/>
    <property type="project" value="InterPro"/>
</dbReference>
<keyword evidence="4" id="KW-1185">Reference proteome</keyword>
<keyword evidence="1" id="KW-1133">Transmembrane helix</keyword>
<dbReference type="Pfam" id="PF00211">
    <property type="entry name" value="Guanylate_cyc"/>
    <property type="match status" value="1"/>
</dbReference>
<dbReference type="Gene3D" id="3.30.450.20">
    <property type="entry name" value="PAS domain"/>
    <property type="match status" value="2"/>
</dbReference>
<evidence type="ECO:0000259" key="2">
    <source>
        <dbReference type="PROSITE" id="PS50125"/>
    </source>
</evidence>
<feature type="transmembrane region" description="Helical" evidence="1">
    <location>
        <begin position="352"/>
        <end position="372"/>
    </location>
</feature>
<accession>A0A512BR26</accession>
<dbReference type="CDD" id="cd07302">
    <property type="entry name" value="CHD"/>
    <property type="match status" value="1"/>
</dbReference>
<keyword evidence="1" id="KW-0472">Membrane</keyword>